<dbReference type="InterPro" id="IPR004193">
    <property type="entry name" value="Glyco_hydro_13_N"/>
</dbReference>
<dbReference type="InterPro" id="IPR013783">
    <property type="entry name" value="Ig-like_fold"/>
</dbReference>
<organism evidence="6 7">
    <name type="scientific">Salipiger marinus</name>
    <dbReference type="NCBI Taxonomy" id="555512"/>
    <lineage>
        <taxon>Bacteria</taxon>
        <taxon>Pseudomonadati</taxon>
        <taxon>Pseudomonadota</taxon>
        <taxon>Alphaproteobacteria</taxon>
        <taxon>Rhodobacterales</taxon>
        <taxon>Roseobacteraceae</taxon>
        <taxon>Salipiger</taxon>
    </lineage>
</organism>
<dbReference type="Pfam" id="PF00128">
    <property type="entry name" value="Alpha-amylase"/>
    <property type="match status" value="1"/>
</dbReference>
<dbReference type="Pfam" id="PF02922">
    <property type="entry name" value="CBM_48"/>
    <property type="match status" value="1"/>
</dbReference>
<keyword evidence="3" id="KW-0326">Glycosidase</keyword>
<dbReference type="Gene3D" id="2.60.40.10">
    <property type="entry name" value="Immunoglobulins"/>
    <property type="match status" value="1"/>
</dbReference>
<dbReference type="InterPro" id="IPR013780">
    <property type="entry name" value="Glyco_hydro_b"/>
</dbReference>
<dbReference type="InterPro" id="IPR014756">
    <property type="entry name" value="Ig_E-set"/>
</dbReference>
<feature type="region of interest" description="Disordered" evidence="4">
    <location>
        <begin position="474"/>
        <end position="500"/>
    </location>
</feature>
<evidence type="ECO:0000256" key="2">
    <source>
        <dbReference type="ARBA" id="ARBA00022801"/>
    </source>
</evidence>
<feature type="compositionally biased region" description="Basic and acidic residues" evidence="4">
    <location>
        <begin position="474"/>
        <end position="490"/>
    </location>
</feature>
<evidence type="ECO:0000256" key="4">
    <source>
        <dbReference type="SAM" id="MobiDB-lite"/>
    </source>
</evidence>
<dbReference type="CDD" id="cd02856">
    <property type="entry name" value="E_set_GDE_Isoamylase_N"/>
    <property type="match status" value="1"/>
</dbReference>
<accession>A0A1G8SL14</accession>
<evidence type="ECO:0000259" key="5">
    <source>
        <dbReference type="SMART" id="SM00642"/>
    </source>
</evidence>
<proteinExistence type="inferred from homology"/>
<dbReference type="InterPro" id="IPR006047">
    <property type="entry name" value="GH13_cat_dom"/>
</dbReference>
<dbReference type="SUPFAM" id="SSF51011">
    <property type="entry name" value="Glycosyl hydrolase domain"/>
    <property type="match status" value="1"/>
</dbReference>
<reference evidence="6 7" key="1">
    <citation type="submission" date="2016-10" db="EMBL/GenBank/DDBJ databases">
        <authorList>
            <person name="de Groot N.N."/>
        </authorList>
    </citation>
    <scope>NUCLEOTIDE SEQUENCE [LARGE SCALE GENOMIC DNA]</scope>
    <source>
        <strain evidence="6 7">DSM 26424</strain>
    </source>
</reference>
<name>A0A1G8SL14_9RHOB</name>
<dbReference type="PANTHER" id="PTHR43002">
    <property type="entry name" value="GLYCOGEN DEBRANCHING ENZYME"/>
    <property type="match status" value="1"/>
</dbReference>
<dbReference type="InterPro" id="IPR044505">
    <property type="entry name" value="GlgX_Isoamylase_N_E_set"/>
</dbReference>
<dbReference type="GO" id="GO:0005980">
    <property type="term" value="P:glycogen catabolic process"/>
    <property type="evidence" value="ECO:0007669"/>
    <property type="project" value="InterPro"/>
</dbReference>
<dbReference type="Gene3D" id="2.60.40.1180">
    <property type="entry name" value="Golgi alpha-mannosidase II"/>
    <property type="match status" value="1"/>
</dbReference>
<feature type="region of interest" description="Disordered" evidence="4">
    <location>
        <begin position="659"/>
        <end position="680"/>
    </location>
</feature>
<evidence type="ECO:0000256" key="1">
    <source>
        <dbReference type="ARBA" id="ARBA00008061"/>
    </source>
</evidence>
<dbReference type="GO" id="GO:0004135">
    <property type="term" value="F:amylo-alpha-1,6-glucosidase activity"/>
    <property type="evidence" value="ECO:0007669"/>
    <property type="project" value="InterPro"/>
</dbReference>
<protein>
    <submittedName>
        <fullName evidence="6">Glycogen operon protein</fullName>
    </submittedName>
</protein>
<dbReference type="OrthoDB" id="3236218at2"/>
<dbReference type="SUPFAM" id="SSF51445">
    <property type="entry name" value="(Trans)glycosidases"/>
    <property type="match status" value="1"/>
</dbReference>
<gene>
    <name evidence="6" type="ORF">SAMN04487993_102514</name>
</gene>
<dbReference type="SMART" id="SM00642">
    <property type="entry name" value="Aamy"/>
    <property type="match status" value="1"/>
</dbReference>
<dbReference type="CDD" id="cd11326">
    <property type="entry name" value="AmyAc_Glg_debranch"/>
    <property type="match status" value="1"/>
</dbReference>
<dbReference type="Proteomes" id="UP000199093">
    <property type="component" value="Unassembled WGS sequence"/>
</dbReference>
<dbReference type="InterPro" id="IPR017853">
    <property type="entry name" value="GH"/>
</dbReference>
<dbReference type="InterPro" id="IPR011837">
    <property type="entry name" value="Glycogen_debranch_GlgX"/>
</dbReference>
<feature type="domain" description="Glycosyl hydrolase family 13 catalytic" evidence="5">
    <location>
        <begin position="175"/>
        <end position="575"/>
    </location>
</feature>
<dbReference type="STRING" id="555512.SAMN04487993_102514"/>
<evidence type="ECO:0000313" key="6">
    <source>
        <dbReference type="EMBL" id="SDJ29901.1"/>
    </source>
</evidence>
<comment type="similarity">
    <text evidence="1">Belongs to the glycosyl hydrolase 13 family.</text>
</comment>
<keyword evidence="7" id="KW-1185">Reference proteome</keyword>
<evidence type="ECO:0000256" key="3">
    <source>
        <dbReference type="ARBA" id="ARBA00023295"/>
    </source>
</evidence>
<dbReference type="NCBIfam" id="TIGR02100">
    <property type="entry name" value="glgX_debranch"/>
    <property type="match status" value="1"/>
</dbReference>
<dbReference type="EMBL" id="FNEJ01000025">
    <property type="protein sequence ID" value="SDJ29901.1"/>
    <property type="molecule type" value="Genomic_DNA"/>
</dbReference>
<dbReference type="Gene3D" id="3.20.20.80">
    <property type="entry name" value="Glycosidases"/>
    <property type="match status" value="1"/>
</dbReference>
<keyword evidence="2" id="KW-0378">Hydrolase</keyword>
<sequence>MPKDVSAPPAFDLSASRPDAFGARHDGEGTNFALFSAHAERVELCLFDDSGDTELHRLDLPLMEGGVWFGYLPGIRPGQAYGYRVHGPYAPEEGHRFNPNKLLLDPYAMEMRGYLKWNDALYGYPVGGSDLDMDPRDSAPFIPKAVVADPHFDWDADKSLRHSWSDTVIYEAHVKGLTMRHRDVDPDLRGTFRALGSDAVIDHLHRMGVTSLELLPIHAMAQDRHLVDRGLSNYWGYNTLGFFAPNRTYLNSEKVQEVKSTIKKLHEAGIEVLLDVVFNHTAEGNHLGPTLSFKGIDNASYYLLSAENPRYGYDTTGTGNTVNVAHPMVLRMVMDSLRYWVEAMHVDGFRFDLASTLGREPQGFEREGAFFNAIRQDPVLAGVKLIAEPWDVGDGGYQVGGFPWPFREWNDKFRDDVRGFWRNDPGLCGAMAERITGSPVQFHHSGRPATTSVNFVAAHDGFTLWDTVSYNEKHNEANGENNRDGHDHNLSHNLGVEGPTDDPAILEARMRRVKAMLGTVLLGHGVPMLLAGDELGQTQDGNNNAYCQDNELTWIDWEGARKGLTEAVAQLLALRREWRDWLAPRDFACAPGDDSRPCATQVDWWHPEGRAMEDTDWHDHGLRGFGLRLRLLERTDPDAPELLLLFNAGEDCNFHMPEAETGPWQPLADTSADPVRPEDPSDVTEYLAAAQSLVVLRRG</sequence>
<dbReference type="SUPFAM" id="SSF81296">
    <property type="entry name" value="E set domains"/>
    <property type="match status" value="1"/>
</dbReference>
<evidence type="ECO:0000313" key="7">
    <source>
        <dbReference type="Proteomes" id="UP000199093"/>
    </source>
</evidence>
<dbReference type="AlphaFoldDB" id="A0A1G8SL14"/>
<dbReference type="RefSeq" id="WP_089850927.1">
    <property type="nucleotide sequence ID" value="NZ_FNEJ01000025.1"/>
</dbReference>